<protein>
    <submittedName>
        <fullName evidence="1">Uncharacterized protein</fullName>
    </submittedName>
</protein>
<dbReference type="AlphaFoldDB" id="M0L1T7"/>
<gene>
    <name evidence="1" type="ORF">C444_18592</name>
</gene>
<sequence length="70" mass="8077">MVTDTVFIGQTERCEARGAVRFRKCFNPVNLPMLVYCRVREICPTEDCIHLLAVFIRKDVTIELEDGDET</sequence>
<reference evidence="1 2" key="1">
    <citation type="journal article" date="2014" name="PLoS Genet.">
        <title>Phylogenetically driven sequencing of extremely halophilic archaea reveals strategies for static and dynamic osmo-response.</title>
        <authorList>
            <person name="Becker E.A."/>
            <person name="Seitzer P.M."/>
            <person name="Tritt A."/>
            <person name="Larsen D."/>
            <person name="Krusor M."/>
            <person name="Yao A.I."/>
            <person name="Wu D."/>
            <person name="Madern D."/>
            <person name="Eisen J.A."/>
            <person name="Darling A.E."/>
            <person name="Facciotti M.T."/>
        </authorList>
    </citation>
    <scope>NUCLEOTIDE SEQUENCE [LARGE SCALE GENOMIC DNA]</scope>
    <source>
        <strain evidence="2">ATCC 49778 / DSM 6131 / JCM 7785 / NBRC 101032 / NCIMB 13157 / TR-1</strain>
    </source>
</reference>
<evidence type="ECO:0000313" key="1">
    <source>
        <dbReference type="EMBL" id="EMA27527.1"/>
    </source>
</evidence>
<dbReference type="EMBL" id="AOLY01000042">
    <property type="protein sequence ID" value="EMA27527.1"/>
    <property type="molecule type" value="Genomic_DNA"/>
</dbReference>
<dbReference type="STRING" id="1227453.C444_18592"/>
<proteinExistence type="predicted"/>
<comment type="caution">
    <text evidence="1">The sequence shown here is derived from an EMBL/GenBank/DDBJ whole genome shotgun (WGS) entry which is preliminary data.</text>
</comment>
<organism evidence="1 2">
    <name type="scientific">Haloarcula japonica (strain ATCC 49778 / DSM 6131 / JCM 7785 / NBRC 101032 / NCIMB 13157 / TR-1)</name>
    <dbReference type="NCBI Taxonomy" id="1227453"/>
    <lineage>
        <taxon>Archaea</taxon>
        <taxon>Methanobacteriati</taxon>
        <taxon>Methanobacteriota</taxon>
        <taxon>Stenosarchaea group</taxon>
        <taxon>Halobacteria</taxon>
        <taxon>Halobacteriales</taxon>
        <taxon>Haloarculaceae</taxon>
        <taxon>Haloarcula</taxon>
    </lineage>
</organism>
<keyword evidence="2" id="KW-1185">Reference proteome</keyword>
<accession>M0L1T7</accession>
<name>M0L1T7_HALJT</name>
<evidence type="ECO:0000313" key="2">
    <source>
        <dbReference type="Proteomes" id="UP000011524"/>
    </source>
</evidence>
<dbReference type="Proteomes" id="UP000011524">
    <property type="component" value="Unassembled WGS sequence"/>
</dbReference>